<keyword evidence="2" id="KW-1185">Reference proteome</keyword>
<proteinExistence type="predicted"/>
<accession>A0ABR2FWF2</accession>
<gene>
    <name evidence="1" type="ORF">V6N12_022965</name>
</gene>
<protein>
    <submittedName>
        <fullName evidence="1">Uncharacterized protein</fullName>
    </submittedName>
</protein>
<reference evidence="1 2" key="1">
    <citation type="journal article" date="2024" name="G3 (Bethesda)">
        <title>Genome assembly of Hibiscus sabdariffa L. provides insights into metabolisms of medicinal natural products.</title>
        <authorList>
            <person name="Kim T."/>
        </authorList>
    </citation>
    <scope>NUCLEOTIDE SEQUENCE [LARGE SCALE GENOMIC DNA]</scope>
    <source>
        <strain evidence="1">TK-2024</strain>
        <tissue evidence="1">Old leaves</tissue>
    </source>
</reference>
<dbReference type="Proteomes" id="UP001472677">
    <property type="component" value="Unassembled WGS sequence"/>
</dbReference>
<sequence>MIPDAAQPINGHSPLEVYKAVEKFAAELRLCYGGETVSEDVGFFLNNYENLEGIATTDGAIVICGSQFQFQKTCSTSYLLSGFGGSVFNFRVS</sequence>
<dbReference type="EMBL" id="JBBPBM010000004">
    <property type="protein sequence ID" value="KAK8588532.1"/>
    <property type="molecule type" value="Genomic_DNA"/>
</dbReference>
<evidence type="ECO:0000313" key="1">
    <source>
        <dbReference type="EMBL" id="KAK8588532.1"/>
    </source>
</evidence>
<comment type="caution">
    <text evidence="1">The sequence shown here is derived from an EMBL/GenBank/DDBJ whole genome shotgun (WGS) entry which is preliminary data.</text>
</comment>
<organism evidence="1 2">
    <name type="scientific">Hibiscus sabdariffa</name>
    <name type="common">roselle</name>
    <dbReference type="NCBI Taxonomy" id="183260"/>
    <lineage>
        <taxon>Eukaryota</taxon>
        <taxon>Viridiplantae</taxon>
        <taxon>Streptophyta</taxon>
        <taxon>Embryophyta</taxon>
        <taxon>Tracheophyta</taxon>
        <taxon>Spermatophyta</taxon>
        <taxon>Magnoliopsida</taxon>
        <taxon>eudicotyledons</taxon>
        <taxon>Gunneridae</taxon>
        <taxon>Pentapetalae</taxon>
        <taxon>rosids</taxon>
        <taxon>malvids</taxon>
        <taxon>Malvales</taxon>
        <taxon>Malvaceae</taxon>
        <taxon>Malvoideae</taxon>
        <taxon>Hibiscus</taxon>
    </lineage>
</organism>
<name>A0ABR2FWF2_9ROSI</name>
<evidence type="ECO:0000313" key="2">
    <source>
        <dbReference type="Proteomes" id="UP001472677"/>
    </source>
</evidence>